<protein>
    <submittedName>
        <fullName evidence="2">Uncharacterized protein</fullName>
    </submittedName>
</protein>
<dbReference type="Proteomes" id="UP001386955">
    <property type="component" value="Unassembled WGS sequence"/>
</dbReference>
<feature type="region of interest" description="Disordered" evidence="1">
    <location>
        <begin position="118"/>
        <end position="145"/>
    </location>
</feature>
<comment type="caution">
    <text evidence="2">The sequence shown here is derived from an EMBL/GenBank/DDBJ whole genome shotgun (WGS) entry which is preliminary data.</text>
</comment>
<sequence>MTSTRSKKVEAVVLTKKMKAQEVEQRERDMVGGTGYEMEKESRGSMEPCETVLFKKARKVGILIEKGSVDGQYRSNEMYIKVGHDLVNIPYRMEGPGIGNEWATIQGASCTINMDLNGSPKLGEKTHERKEAQGEKDIQEVQQNEWKDSVSTQSYDYKKWVYVGGEEVSRGG</sequence>
<feature type="compositionally biased region" description="Basic and acidic residues" evidence="1">
    <location>
        <begin position="122"/>
        <end position="139"/>
    </location>
</feature>
<proteinExistence type="predicted"/>
<evidence type="ECO:0000313" key="3">
    <source>
        <dbReference type="Proteomes" id="UP001386955"/>
    </source>
</evidence>
<dbReference type="EMBL" id="JAYMYS010000001">
    <property type="protein sequence ID" value="KAK7411363.1"/>
    <property type="molecule type" value="Genomic_DNA"/>
</dbReference>
<reference evidence="2 3" key="1">
    <citation type="submission" date="2024-01" db="EMBL/GenBank/DDBJ databases">
        <title>The genomes of 5 underutilized Papilionoideae crops provide insights into root nodulation and disease resistanc.</title>
        <authorList>
            <person name="Jiang F."/>
        </authorList>
    </citation>
    <scope>NUCLEOTIDE SEQUENCE [LARGE SCALE GENOMIC DNA]</scope>
    <source>
        <strain evidence="2">DUOXIRENSHENG_FW03</strain>
        <tissue evidence="2">Leaves</tissue>
    </source>
</reference>
<evidence type="ECO:0000313" key="2">
    <source>
        <dbReference type="EMBL" id="KAK7411363.1"/>
    </source>
</evidence>
<evidence type="ECO:0000256" key="1">
    <source>
        <dbReference type="SAM" id="MobiDB-lite"/>
    </source>
</evidence>
<accession>A0AAN9XVH6</accession>
<dbReference type="AlphaFoldDB" id="A0AAN9XVH6"/>
<keyword evidence="3" id="KW-1185">Reference proteome</keyword>
<gene>
    <name evidence="2" type="ORF">VNO78_02796</name>
</gene>
<name>A0AAN9XVH6_PSOTE</name>
<organism evidence="2 3">
    <name type="scientific">Psophocarpus tetragonolobus</name>
    <name type="common">Winged bean</name>
    <name type="synonym">Dolichos tetragonolobus</name>
    <dbReference type="NCBI Taxonomy" id="3891"/>
    <lineage>
        <taxon>Eukaryota</taxon>
        <taxon>Viridiplantae</taxon>
        <taxon>Streptophyta</taxon>
        <taxon>Embryophyta</taxon>
        <taxon>Tracheophyta</taxon>
        <taxon>Spermatophyta</taxon>
        <taxon>Magnoliopsida</taxon>
        <taxon>eudicotyledons</taxon>
        <taxon>Gunneridae</taxon>
        <taxon>Pentapetalae</taxon>
        <taxon>rosids</taxon>
        <taxon>fabids</taxon>
        <taxon>Fabales</taxon>
        <taxon>Fabaceae</taxon>
        <taxon>Papilionoideae</taxon>
        <taxon>50 kb inversion clade</taxon>
        <taxon>NPAAA clade</taxon>
        <taxon>indigoferoid/millettioid clade</taxon>
        <taxon>Phaseoleae</taxon>
        <taxon>Psophocarpus</taxon>
    </lineage>
</organism>